<evidence type="ECO:0000313" key="2">
    <source>
        <dbReference type="EMBL" id="MET3601058.1"/>
    </source>
</evidence>
<dbReference type="RefSeq" id="WP_354434922.1">
    <property type="nucleotide sequence ID" value="NZ_JBEPLY010000011.1"/>
</dbReference>
<reference evidence="2 3" key="1">
    <citation type="submission" date="2024-06" db="EMBL/GenBank/DDBJ databases">
        <title>Genomic Encyclopedia of Type Strains, Phase IV (KMG-IV): sequencing the most valuable type-strain genomes for metagenomic binning, comparative biology and taxonomic classification.</title>
        <authorList>
            <person name="Goeker M."/>
        </authorList>
    </citation>
    <scope>NUCLEOTIDE SEQUENCE [LARGE SCALE GENOMIC DNA]</scope>
    <source>
        <strain evidence="2 3">DSM 28102</strain>
    </source>
</reference>
<comment type="caution">
    <text evidence="2">The sequence shown here is derived from an EMBL/GenBank/DDBJ whole genome shotgun (WGS) entry which is preliminary data.</text>
</comment>
<proteinExistence type="predicted"/>
<feature type="region of interest" description="Disordered" evidence="1">
    <location>
        <begin position="181"/>
        <end position="254"/>
    </location>
</feature>
<feature type="compositionally biased region" description="Low complexity" evidence="1">
    <location>
        <begin position="209"/>
        <end position="218"/>
    </location>
</feature>
<dbReference type="Proteomes" id="UP001549164">
    <property type="component" value="Unassembled WGS sequence"/>
</dbReference>
<sequence length="977" mass="106001">MSTVLPINEVPRWAVYTASAGQTAFAIPFVFQSDLDISVGYEVDGLFQPIASGYTITGAGNPSGGTLTFDAGRTAGDRILVAGEALLERLSSIVKNGRFSSATIDSEFDRLTMIAQELSRDRDRAVKAEYGETGATFDKDVEDNHFLFLDNGVVKSGPNLDYLAGEKAAILAARDKAEQWAENPENAEVEPGQYSSKHHAIKAKASDTASAQNKQAAQEAEDKAQQWAENPENDPVEPGKYSAKHHSAKAEGFKDQASASLTASLAVQTATEQARDQVLAAVQFNAFAYSYPTLEAFNAASETWADDDTVLVLSDSSQFGVATGYIYDSGEAAFLGPVVLTGPGREAVKRGLQQATASRGLPRTMEKVIRKVGGEAVGPVKIAPLFDSINGSPHWIIMPMLQGMLRVKNPQQEKVGDYTGSPYPTTQFDENTPISGTRTQRTDYTLWYRTSSIYRHSDGEFRLYSGGAKPTMDEIHFYYLVDAAGGTFQVTVDGTPVGDVIDTSVGTPGEVARYTYTAPARLTNSNECRFLVTGDVDIVLKYYVNNDDEILYFSFLSRGGLDLNDAFEYAQARDNFRFVLNELAPDWVTWSARESERPEGYQDDPEDDPTPWVSTYAPMMVNIFKGLDNRPDVTVFSGFPLTSESSNNSVLRGMEVWRTLIAQAQAEGCVMDFVDEFGPFMPDGKEATARAYVQWLVDTFGAGVTDGLTGVHPGQYGVHIFGAPTRSYAELAFGILGGDYKVPWARQPGMLGLGTRFVRNDITGFDTGILLDGTANGLDAWLRFYRSFQVIDQNGVIRAQFGNDQSGYEDVLPFSETKMDAHDSGREIAYYRVGSTNTYLISEDDENDDYTTKMGRYMGALKLVPVNISAPPSGWLTGMAGGLAYGTDGTFRLIYGGNARHVGNQLPIASALGTSVLGQFAASDEEIRVADGAGGWVSLKKATNIAPLSGTPTNDDLKNAYNSLLATLKTAGLMKSS</sequence>
<accession>A0ABV2IDU6</accession>
<name>A0ABV2IDU6_9HYPH</name>
<dbReference type="EMBL" id="JBEPLY010000011">
    <property type="protein sequence ID" value="MET3601058.1"/>
    <property type="molecule type" value="Genomic_DNA"/>
</dbReference>
<protein>
    <submittedName>
        <fullName evidence="2">Uncharacterized protein</fullName>
    </submittedName>
</protein>
<evidence type="ECO:0000313" key="3">
    <source>
        <dbReference type="Proteomes" id="UP001549164"/>
    </source>
</evidence>
<keyword evidence="3" id="KW-1185">Reference proteome</keyword>
<gene>
    <name evidence="2" type="ORF">ABID12_003009</name>
</gene>
<organism evidence="2 3">
    <name type="scientific">Martelella mangrovi</name>
    <dbReference type="NCBI Taxonomy" id="1397477"/>
    <lineage>
        <taxon>Bacteria</taxon>
        <taxon>Pseudomonadati</taxon>
        <taxon>Pseudomonadota</taxon>
        <taxon>Alphaproteobacteria</taxon>
        <taxon>Hyphomicrobiales</taxon>
        <taxon>Aurantimonadaceae</taxon>
        <taxon>Martelella</taxon>
    </lineage>
</organism>
<evidence type="ECO:0000256" key="1">
    <source>
        <dbReference type="SAM" id="MobiDB-lite"/>
    </source>
</evidence>